<feature type="compositionally biased region" description="Polar residues" evidence="1">
    <location>
        <begin position="72"/>
        <end position="82"/>
    </location>
</feature>
<evidence type="ECO:0000313" key="2">
    <source>
        <dbReference type="EMBL" id="GFA69500.1"/>
    </source>
</evidence>
<feature type="compositionally biased region" description="Low complexity" evidence="1">
    <location>
        <begin position="83"/>
        <end position="96"/>
    </location>
</feature>
<proteinExistence type="predicted"/>
<gene>
    <name evidence="2" type="ORF">Tci_641472</name>
</gene>
<accession>A0A699K0D7</accession>
<dbReference type="EMBL" id="BKCJ010470412">
    <property type="protein sequence ID" value="GFA69500.1"/>
    <property type="molecule type" value="Genomic_DNA"/>
</dbReference>
<evidence type="ECO:0000256" key="1">
    <source>
        <dbReference type="SAM" id="MobiDB-lite"/>
    </source>
</evidence>
<comment type="caution">
    <text evidence="2">The sequence shown here is derived from an EMBL/GenBank/DDBJ whole genome shotgun (WGS) entry which is preliminary data.</text>
</comment>
<protein>
    <recommendedName>
        <fullName evidence="3">Gag-Pol polyprotein</fullName>
    </recommendedName>
</protein>
<sequence length="403" mass="46421">MEADSKDCPPMLAPEWQRFVTLVKQSQELKTVSYHKLYDILKQHQNEVNEIRAEKIARVANPITLVARQQPVYNPQTHPTQYTQNSSTRSQQTTTRNRGKAIVNSPQPIYDQEPSMVAEDDETSKDKEIDKLMALISLSFKKIYKPTNNNLQTSSNTSRANQDNSPSINRNTGYENQRIGNVVGARETVDQELEAHYMYMAKLQEVSLDAADSGPIFDTEPFQKVSNNDHYNVFAIKSEHHEQSESVHNTYPIEQDEHHVIIDSLDMSYDREQIDQDDDDADLFNEQKLCAHQKTISILSQQKEAQIKLHKTCEDQELDKVIALENKVKVLDNIVYRTGQSVQTMNMVNNKCRTSFEKLKFRKKAQRVNPHMYDIGCYNDNLALMLAPESDEMIHLEKKVDQS</sequence>
<name>A0A699K0D7_TANCI</name>
<organism evidence="2">
    <name type="scientific">Tanacetum cinerariifolium</name>
    <name type="common">Dalmatian daisy</name>
    <name type="synonym">Chrysanthemum cinerariifolium</name>
    <dbReference type="NCBI Taxonomy" id="118510"/>
    <lineage>
        <taxon>Eukaryota</taxon>
        <taxon>Viridiplantae</taxon>
        <taxon>Streptophyta</taxon>
        <taxon>Embryophyta</taxon>
        <taxon>Tracheophyta</taxon>
        <taxon>Spermatophyta</taxon>
        <taxon>Magnoliopsida</taxon>
        <taxon>eudicotyledons</taxon>
        <taxon>Gunneridae</taxon>
        <taxon>Pentapetalae</taxon>
        <taxon>asterids</taxon>
        <taxon>campanulids</taxon>
        <taxon>Asterales</taxon>
        <taxon>Asteraceae</taxon>
        <taxon>Asteroideae</taxon>
        <taxon>Anthemideae</taxon>
        <taxon>Anthemidinae</taxon>
        <taxon>Tanacetum</taxon>
    </lineage>
</organism>
<evidence type="ECO:0008006" key="3">
    <source>
        <dbReference type="Google" id="ProtNLM"/>
    </source>
</evidence>
<dbReference type="AlphaFoldDB" id="A0A699K0D7"/>
<feature type="compositionally biased region" description="Polar residues" evidence="1">
    <location>
        <begin position="159"/>
        <end position="175"/>
    </location>
</feature>
<feature type="region of interest" description="Disordered" evidence="1">
    <location>
        <begin position="147"/>
        <end position="175"/>
    </location>
</feature>
<feature type="compositionally biased region" description="Low complexity" evidence="1">
    <location>
        <begin position="147"/>
        <end position="158"/>
    </location>
</feature>
<feature type="region of interest" description="Disordered" evidence="1">
    <location>
        <begin position="72"/>
        <end position="124"/>
    </location>
</feature>
<reference evidence="2" key="1">
    <citation type="journal article" date="2019" name="Sci. Rep.">
        <title>Draft genome of Tanacetum cinerariifolium, the natural source of mosquito coil.</title>
        <authorList>
            <person name="Yamashiro T."/>
            <person name="Shiraishi A."/>
            <person name="Satake H."/>
            <person name="Nakayama K."/>
        </authorList>
    </citation>
    <scope>NUCLEOTIDE SEQUENCE</scope>
</reference>